<dbReference type="InterPro" id="IPR000462">
    <property type="entry name" value="CDP-OH_P_trans"/>
</dbReference>
<evidence type="ECO:0000256" key="3">
    <source>
        <dbReference type="ARBA" id="ARBA00022679"/>
    </source>
</evidence>
<dbReference type="InterPro" id="IPR014472">
    <property type="entry name" value="CHOPT"/>
</dbReference>
<evidence type="ECO:0000256" key="4">
    <source>
        <dbReference type="ARBA" id="ARBA00022692"/>
    </source>
</evidence>
<feature type="transmembrane region" description="Helical" evidence="16">
    <location>
        <begin position="376"/>
        <end position="394"/>
    </location>
</feature>
<evidence type="ECO:0000256" key="12">
    <source>
        <dbReference type="ARBA" id="ARBA00037890"/>
    </source>
</evidence>
<dbReference type="GeneID" id="119724221"/>
<keyword evidence="5 16" id="KW-1133">Transmembrane helix</keyword>
<proteinExistence type="inferred from homology"/>
<comment type="catalytic activity">
    <reaction evidence="9">
        <text>1-hexadecanoyl-2-(4Z,7Z,10Z,13Z,16Z,19Z-docosahexaenoyl)-sn-glycerol + CDP-choline = 1-hexadecanoyl-2-(4Z,7Z,10Z,13Z,16Z,19Z-docosahexaenoyl)-sn-glycero-3-phosphocholine + CMP + H(+)</text>
        <dbReference type="Rhea" id="RHEA:54332"/>
        <dbReference type="ChEBI" id="CHEBI:15378"/>
        <dbReference type="ChEBI" id="CHEBI:58779"/>
        <dbReference type="ChEBI" id="CHEBI:60377"/>
        <dbReference type="ChEBI" id="CHEBI:74963"/>
        <dbReference type="ChEBI" id="CHEBI:82949"/>
    </reaction>
    <physiologicalReaction direction="left-to-right" evidence="9">
        <dbReference type="Rhea" id="RHEA:54333"/>
    </physiologicalReaction>
</comment>
<keyword evidence="3 15" id="KW-0808">Transferase</keyword>
<organism evidence="17 18">
    <name type="scientific">Patiria miniata</name>
    <name type="common">Bat star</name>
    <name type="synonym">Asterina miniata</name>
    <dbReference type="NCBI Taxonomy" id="46514"/>
    <lineage>
        <taxon>Eukaryota</taxon>
        <taxon>Metazoa</taxon>
        <taxon>Echinodermata</taxon>
        <taxon>Eleutherozoa</taxon>
        <taxon>Asterozoa</taxon>
        <taxon>Asteroidea</taxon>
        <taxon>Valvatacea</taxon>
        <taxon>Valvatida</taxon>
        <taxon>Asterinidae</taxon>
        <taxon>Patiria</taxon>
    </lineage>
</organism>
<comment type="catalytic activity">
    <reaction evidence="10">
        <text>1,2-dioctanoyl-sn-glycerol + CDP-choline = 1,2-dioctanoyl-sn-glycero-3-phosphocholine + CMP + H(+)</text>
        <dbReference type="Rhea" id="RHEA:54232"/>
        <dbReference type="ChEBI" id="CHEBI:15378"/>
        <dbReference type="ChEBI" id="CHEBI:58779"/>
        <dbReference type="ChEBI" id="CHEBI:60377"/>
        <dbReference type="ChEBI" id="CHEBI:76979"/>
        <dbReference type="ChEBI" id="CHEBI:78228"/>
    </reaction>
    <physiologicalReaction direction="left-to-right" evidence="10">
        <dbReference type="Rhea" id="RHEA:54233"/>
    </physiologicalReaction>
</comment>
<dbReference type="Gene3D" id="1.20.120.1760">
    <property type="match status" value="1"/>
</dbReference>
<dbReference type="InterPro" id="IPR048254">
    <property type="entry name" value="CDP_ALCOHOL_P_TRANSF_CS"/>
</dbReference>
<dbReference type="Proteomes" id="UP000887568">
    <property type="component" value="Unplaced"/>
</dbReference>
<dbReference type="GO" id="GO:0004307">
    <property type="term" value="F:ethanolaminephosphotransferase activity"/>
    <property type="evidence" value="ECO:0007669"/>
    <property type="project" value="TreeGrafter"/>
</dbReference>
<dbReference type="OrthoDB" id="196717at2759"/>
<comment type="catalytic activity">
    <reaction evidence="11">
        <text>1-hexadecanoyl-2-(9Z-octadecenoyl)-sn-glycerol + CDP-choline = 1-hexadecanoyl-2-(9Z-octadecenoyl)-sn-glycero-3-phosphocholine + CMP + H(+)</text>
        <dbReference type="Rhea" id="RHEA:54244"/>
        <dbReference type="ChEBI" id="CHEBI:15378"/>
        <dbReference type="ChEBI" id="CHEBI:58779"/>
        <dbReference type="ChEBI" id="CHEBI:60377"/>
        <dbReference type="ChEBI" id="CHEBI:73001"/>
        <dbReference type="ChEBI" id="CHEBI:75466"/>
    </reaction>
    <physiologicalReaction direction="left-to-right" evidence="11">
        <dbReference type="Rhea" id="RHEA:54245"/>
    </physiologicalReaction>
</comment>
<dbReference type="PANTHER" id="PTHR10414">
    <property type="entry name" value="ETHANOLAMINEPHOSPHOTRANSFERASE"/>
    <property type="match status" value="1"/>
</dbReference>
<comment type="similarity">
    <text evidence="2 15">Belongs to the CDP-alcohol phosphatidyltransferase class-I family.</text>
</comment>
<keyword evidence="8" id="KW-1208">Phospholipid metabolism</keyword>
<evidence type="ECO:0000313" key="18">
    <source>
        <dbReference type="Proteomes" id="UP000887568"/>
    </source>
</evidence>
<keyword evidence="18" id="KW-1185">Reference proteome</keyword>
<dbReference type="Pfam" id="PF01066">
    <property type="entry name" value="CDP-OH_P_transf"/>
    <property type="match status" value="1"/>
</dbReference>
<keyword evidence="7" id="KW-0594">Phospholipid biosynthesis</keyword>
<evidence type="ECO:0000256" key="13">
    <source>
        <dbReference type="ARBA" id="ARBA00038987"/>
    </source>
</evidence>
<feature type="transmembrane region" description="Helical" evidence="16">
    <location>
        <begin position="187"/>
        <end position="204"/>
    </location>
</feature>
<dbReference type="GO" id="GO:0006646">
    <property type="term" value="P:phosphatidylethanolamine biosynthetic process"/>
    <property type="evidence" value="ECO:0007669"/>
    <property type="project" value="TreeGrafter"/>
</dbReference>
<evidence type="ECO:0000256" key="16">
    <source>
        <dbReference type="SAM" id="Phobius"/>
    </source>
</evidence>
<reference evidence="17" key="1">
    <citation type="submission" date="2022-11" db="UniProtKB">
        <authorList>
            <consortium name="EnsemblMetazoa"/>
        </authorList>
    </citation>
    <scope>IDENTIFICATION</scope>
</reference>
<evidence type="ECO:0000256" key="8">
    <source>
        <dbReference type="ARBA" id="ARBA00023264"/>
    </source>
</evidence>
<dbReference type="PANTHER" id="PTHR10414:SF37">
    <property type="entry name" value="BB IN A BOXCAR, ISOFORM C"/>
    <property type="match status" value="1"/>
</dbReference>
<dbReference type="EC" id="2.7.8.2" evidence="13"/>
<keyword evidence="6 16" id="KW-0472">Membrane</keyword>
<protein>
    <recommendedName>
        <fullName evidence="13">diacylglycerol cholinephosphotransferase</fullName>
        <ecNumber evidence="13">2.7.8.2</ecNumber>
    </recommendedName>
</protein>
<feature type="transmembrane region" description="Helical" evidence="16">
    <location>
        <begin position="89"/>
        <end position="111"/>
    </location>
</feature>
<dbReference type="GO" id="GO:0004142">
    <property type="term" value="F:diacylglycerol cholinephosphotransferase activity"/>
    <property type="evidence" value="ECO:0007669"/>
    <property type="project" value="UniProtKB-EC"/>
</dbReference>
<evidence type="ECO:0000256" key="1">
    <source>
        <dbReference type="ARBA" id="ARBA00004141"/>
    </source>
</evidence>
<evidence type="ECO:0000256" key="5">
    <source>
        <dbReference type="ARBA" id="ARBA00022989"/>
    </source>
</evidence>
<dbReference type="EnsemblMetazoa" id="XM_038195174.1">
    <property type="protein sequence ID" value="XP_038051102.1"/>
    <property type="gene ID" value="LOC119724221"/>
</dbReference>
<feature type="transmembrane region" description="Helical" evidence="16">
    <location>
        <begin position="290"/>
        <end position="308"/>
    </location>
</feature>
<keyword evidence="7" id="KW-0443">Lipid metabolism</keyword>
<keyword evidence="4 16" id="KW-0812">Transmembrane</keyword>
<dbReference type="PIRSF" id="PIRSF015665">
    <property type="entry name" value="CHOPT"/>
    <property type="match status" value="1"/>
</dbReference>
<evidence type="ECO:0000256" key="9">
    <source>
        <dbReference type="ARBA" id="ARBA00036100"/>
    </source>
</evidence>
<comment type="subcellular location">
    <subcellularLocation>
        <location evidence="1">Membrane</location>
        <topology evidence="1">Multi-pass membrane protein</topology>
    </subcellularLocation>
</comment>
<evidence type="ECO:0000256" key="11">
    <source>
        <dbReference type="ARBA" id="ARBA00036890"/>
    </source>
</evidence>
<evidence type="ECO:0000256" key="10">
    <source>
        <dbReference type="ARBA" id="ARBA00036651"/>
    </source>
</evidence>
<evidence type="ECO:0000256" key="7">
    <source>
        <dbReference type="ARBA" id="ARBA00023209"/>
    </source>
</evidence>
<feature type="transmembrane region" description="Helical" evidence="16">
    <location>
        <begin position="123"/>
        <end position="141"/>
    </location>
</feature>
<evidence type="ECO:0000256" key="14">
    <source>
        <dbReference type="ARBA" id="ARBA00048570"/>
    </source>
</evidence>
<evidence type="ECO:0000313" key="17">
    <source>
        <dbReference type="EnsemblMetazoa" id="XP_038051102.1"/>
    </source>
</evidence>
<comment type="pathway">
    <text evidence="12">Phospholipid metabolism; phosphatidylcholine biosynthesis; phosphatidylcholine from phosphocholine: step 2/2.</text>
</comment>
<dbReference type="RefSeq" id="XP_038051102.1">
    <property type="nucleotide sequence ID" value="XM_038195174.1"/>
</dbReference>
<evidence type="ECO:0000256" key="15">
    <source>
        <dbReference type="RuleBase" id="RU003750"/>
    </source>
</evidence>
<name>A0A913ZH39_PATMI</name>
<evidence type="ECO:0000256" key="2">
    <source>
        <dbReference type="ARBA" id="ARBA00010441"/>
    </source>
</evidence>
<accession>A0A913ZH39</accession>
<dbReference type="FunFam" id="1.20.120.1760:FF:000002">
    <property type="entry name" value="Choline/ethanolamine phosphotransferase 1"/>
    <property type="match status" value="1"/>
</dbReference>
<evidence type="ECO:0000256" key="6">
    <source>
        <dbReference type="ARBA" id="ARBA00023136"/>
    </source>
</evidence>
<dbReference type="GO" id="GO:0005794">
    <property type="term" value="C:Golgi apparatus"/>
    <property type="evidence" value="ECO:0007669"/>
    <property type="project" value="TreeGrafter"/>
</dbReference>
<dbReference type="AlphaFoldDB" id="A0A913ZH39"/>
<keyword evidence="7" id="KW-0444">Lipid biosynthesis</keyword>
<dbReference type="PROSITE" id="PS00379">
    <property type="entry name" value="CDP_ALCOHOL_P_TRANSF"/>
    <property type="match status" value="1"/>
</dbReference>
<sequence length="426" mass="47065">MSDKLPAETTDTVLIRLGHKDANNSPRNSSKMVSLTQSLLRHLTAPDLLSQSQLKRLKEHKYSAEGTSLFDAPMQVFWRWLIEQIPKTVAPNTITIAGLALNILGAVILMLFSPTATEPAPSWAYLTAAVTLFIYQALDAVDGKQARRTQTSTPMGELFDHGCDSVSIVFVSIEFSISTQLGEWPELFFVTTVLSILMFYSAHWQTYVSGTLHFGKFDVTESQLTLVAIFSLSAFFGPQIWAYKVLGVELKVVVFMMAVVMALIAFLSYLRVILGGGGKGKDGSTVADTSVIAPALHIGFIILLAVIIKQKSHTGLYENQPCIYLLMFGTVAAKITNKLVVAHMSKSAMDLLDTVFIGPGLLFLNQYFDTPLPEHILLWIAMIYCMADLIRYAILVCQQISVNLGIYCFDITQRRPIQVSARPALK</sequence>
<comment type="catalytic activity">
    <reaction evidence="14">
        <text>CDP-choline + a 1,2-diacyl-sn-glycerol = a 1,2-diacyl-sn-glycero-3-phosphocholine + CMP + H(+)</text>
        <dbReference type="Rhea" id="RHEA:32939"/>
        <dbReference type="ChEBI" id="CHEBI:15378"/>
        <dbReference type="ChEBI" id="CHEBI:17815"/>
        <dbReference type="ChEBI" id="CHEBI:57643"/>
        <dbReference type="ChEBI" id="CHEBI:58779"/>
        <dbReference type="ChEBI" id="CHEBI:60377"/>
        <dbReference type="EC" id="2.7.8.2"/>
    </reaction>
    <physiologicalReaction direction="left-to-right" evidence="14">
        <dbReference type="Rhea" id="RHEA:32940"/>
    </physiologicalReaction>
</comment>
<dbReference type="GO" id="GO:0005789">
    <property type="term" value="C:endoplasmic reticulum membrane"/>
    <property type="evidence" value="ECO:0007669"/>
    <property type="project" value="TreeGrafter"/>
</dbReference>
<feature type="transmembrane region" description="Helical" evidence="16">
    <location>
        <begin position="224"/>
        <end position="243"/>
    </location>
</feature>
<feature type="transmembrane region" description="Helical" evidence="16">
    <location>
        <begin position="250"/>
        <end position="270"/>
    </location>
</feature>
<dbReference type="OMA" id="FITRQIC"/>
<dbReference type="InterPro" id="IPR043130">
    <property type="entry name" value="CDP-OH_PTrfase_TM_dom"/>
</dbReference>